<evidence type="ECO:0000256" key="3">
    <source>
        <dbReference type="SAM" id="MobiDB-lite"/>
    </source>
</evidence>
<dbReference type="SUPFAM" id="SSF54928">
    <property type="entry name" value="RNA-binding domain, RBD"/>
    <property type="match status" value="1"/>
</dbReference>
<dbReference type="AlphaFoldDB" id="A0A0P0EZH3"/>
<evidence type="ECO:0000259" key="4">
    <source>
        <dbReference type="PROSITE" id="PS50102"/>
    </source>
</evidence>
<reference evidence="5" key="1">
    <citation type="submission" date="2015-07" db="EMBL/GenBank/DDBJ databases">
        <title>Wnt signalling and multipotent stem cell formation and differenciation in the hydrozoan Clytia hemisphaerica.</title>
        <authorList>
            <person name="Ruggiero A."/>
            <person name="Lapebie P."/>
            <person name="Barreau C."/>
            <person name="Houliston E."/>
        </authorList>
    </citation>
    <scope>NUCLEOTIDE SEQUENCE</scope>
</reference>
<feature type="compositionally biased region" description="Polar residues" evidence="3">
    <location>
        <begin position="1"/>
        <end position="11"/>
    </location>
</feature>
<dbReference type="InterPro" id="IPR012677">
    <property type="entry name" value="Nucleotide-bd_a/b_plait_sf"/>
</dbReference>
<dbReference type="PROSITE" id="PS50102">
    <property type="entry name" value="RRM"/>
    <property type="match status" value="1"/>
</dbReference>
<dbReference type="InterPro" id="IPR000504">
    <property type="entry name" value="RRM_dom"/>
</dbReference>
<feature type="domain" description="RRM" evidence="4">
    <location>
        <begin position="29"/>
        <end position="112"/>
    </location>
</feature>
<dbReference type="Pfam" id="PF00076">
    <property type="entry name" value="RRM_1"/>
    <property type="match status" value="1"/>
</dbReference>
<evidence type="ECO:0000256" key="2">
    <source>
        <dbReference type="PROSITE-ProRule" id="PRU00176"/>
    </source>
</evidence>
<feature type="region of interest" description="Disordered" evidence="3">
    <location>
        <begin position="345"/>
        <end position="366"/>
    </location>
</feature>
<dbReference type="SMART" id="SM00360">
    <property type="entry name" value="RRM"/>
    <property type="match status" value="1"/>
</dbReference>
<dbReference type="EMBL" id="KT318178">
    <property type="protein sequence ID" value="ALJ33581.1"/>
    <property type="molecule type" value="mRNA"/>
</dbReference>
<feature type="region of interest" description="Disordered" evidence="3">
    <location>
        <begin position="1"/>
        <end position="29"/>
    </location>
</feature>
<dbReference type="PANTHER" id="PTHR11176:SF57">
    <property type="entry name" value="PROTEIN BOULE"/>
    <property type="match status" value="1"/>
</dbReference>
<proteinExistence type="evidence at transcript level"/>
<evidence type="ECO:0000256" key="1">
    <source>
        <dbReference type="ARBA" id="ARBA00022884"/>
    </source>
</evidence>
<accession>A0A0P0EZH3</accession>
<organism evidence="5">
    <name type="scientific">Clytia hemisphaerica</name>
    <dbReference type="NCBI Taxonomy" id="252671"/>
    <lineage>
        <taxon>Eukaryota</taxon>
        <taxon>Metazoa</taxon>
        <taxon>Cnidaria</taxon>
        <taxon>Hydrozoa</taxon>
        <taxon>Hydroidolina</taxon>
        <taxon>Leptothecata</taxon>
        <taxon>Obeliida</taxon>
        <taxon>Clytiidae</taxon>
        <taxon>Clytia</taxon>
    </lineage>
</organism>
<name>A0A0P0EZH3_9CNID</name>
<feature type="region of interest" description="Disordered" evidence="3">
    <location>
        <begin position="291"/>
        <end position="317"/>
    </location>
</feature>
<dbReference type="InterPro" id="IPR035979">
    <property type="entry name" value="RBD_domain_sf"/>
</dbReference>
<evidence type="ECO:0000313" key="5">
    <source>
        <dbReference type="EMBL" id="ALJ33581.1"/>
    </source>
</evidence>
<dbReference type="GO" id="GO:0003723">
    <property type="term" value="F:RNA binding"/>
    <property type="evidence" value="ECO:0007669"/>
    <property type="project" value="UniProtKB-UniRule"/>
</dbReference>
<protein>
    <submittedName>
        <fullName evidence="5">Boule 1b</fullName>
    </submittedName>
</protein>
<dbReference type="PANTHER" id="PTHR11176">
    <property type="entry name" value="BOULE-RELATED"/>
    <property type="match status" value="1"/>
</dbReference>
<sequence length="366" mass="40514">MASESDVTQGSPPVPYSFIPSESEQENPNKLFLGGVSAETTEKQLEDFFLQFGKVKDVRIVTDRVTAACKGYGFVTFEDDEDVDHLVERKTIRMNGTKLRVRRAIRRNASQFEHVSPSKKWLMASSNLLTTTPSTPFLTPPNTPPSPLEQLDLSSLNLKSHIPGTRFYFNGKESMDGYPVLITHGGGAAAAARSRTNSSPVQPPSIIIPEDDPAFFFPQQIPQAIMPAPPHSNRDRTYSSPITLQDYETIQQQQQQAFLQDQQRRSVVPTQTLLMTTDQAPSKFMTASTSTVYRTQPPPPQCRHAPVHHSQPQTATALPTNQGYMIPFYSQQPQPNSGGTNLLYCLPPQSRHTTGAPQQVLAPQPA</sequence>
<feature type="non-terminal residue" evidence="5">
    <location>
        <position position="366"/>
    </location>
</feature>
<keyword evidence="1 2" id="KW-0694">RNA-binding</keyword>
<dbReference type="Gene3D" id="3.30.70.330">
    <property type="match status" value="1"/>
</dbReference>